<dbReference type="PANTHER" id="PTHR23424">
    <property type="entry name" value="SERUM AMYLOID A"/>
    <property type="match status" value="1"/>
</dbReference>
<feature type="region of interest" description="Disordered" evidence="2">
    <location>
        <begin position="126"/>
        <end position="151"/>
    </location>
</feature>
<feature type="chain" id="PRO_5029513964" description="Serum amyloid A protein" evidence="3">
    <location>
        <begin position="23"/>
        <end position="151"/>
    </location>
</feature>
<dbReference type="AlphaFoldDB" id="A0A7M7NIB8"/>
<protein>
    <recommendedName>
        <fullName evidence="6">Serum amyloid A protein</fullName>
    </recommendedName>
</protein>
<dbReference type="KEGG" id="spu:115922337"/>
<comment type="similarity">
    <text evidence="1">Belongs to the SAA family.</text>
</comment>
<keyword evidence="3" id="KW-0732">Signal</keyword>
<dbReference type="RefSeq" id="XP_030837042.1">
    <property type="nucleotide sequence ID" value="XM_030981182.1"/>
</dbReference>
<dbReference type="PANTHER" id="PTHR23424:SF29">
    <property type="entry name" value="SERUM AMYLOID A PROTEIN"/>
    <property type="match status" value="1"/>
</dbReference>
<evidence type="ECO:0000256" key="2">
    <source>
        <dbReference type="SAM" id="MobiDB-lite"/>
    </source>
</evidence>
<dbReference type="InterPro" id="IPR000096">
    <property type="entry name" value="Serum_amyloid_A"/>
</dbReference>
<evidence type="ECO:0000256" key="3">
    <source>
        <dbReference type="SAM" id="SignalP"/>
    </source>
</evidence>
<dbReference type="InterPro" id="IPR052464">
    <property type="entry name" value="Synovial_Prolif_Regulator"/>
</dbReference>
<dbReference type="FunCoup" id="A0A7M7NIB8">
    <property type="interactions" value="471"/>
</dbReference>
<dbReference type="EnsemblMetazoa" id="XM_030981182">
    <property type="protein sequence ID" value="XP_030837042"/>
    <property type="gene ID" value="LOC115922337"/>
</dbReference>
<evidence type="ECO:0000256" key="1">
    <source>
        <dbReference type="ARBA" id="ARBA00007745"/>
    </source>
</evidence>
<reference evidence="5" key="1">
    <citation type="submission" date="2015-02" db="EMBL/GenBank/DDBJ databases">
        <title>Genome sequencing for Strongylocentrotus purpuratus.</title>
        <authorList>
            <person name="Murali S."/>
            <person name="Liu Y."/>
            <person name="Vee V."/>
            <person name="English A."/>
            <person name="Wang M."/>
            <person name="Skinner E."/>
            <person name="Han Y."/>
            <person name="Muzny D.M."/>
            <person name="Worley K.C."/>
            <person name="Gibbs R.A."/>
        </authorList>
    </citation>
    <scope>NUCLEOTIDE SEQUENCE</scope>
</reference>
<dbReference type="InParanoid" id="A0A7M7NIB8"/>
<dbReference type="OrthoDB" id="6112826at2759"/>
<dbReference type="SMART" id="SM00197">
    <property type="entry name" value="SAA"/>
    <property type="match status" value="1"/>
</dbReference>
<name>A0A7M7NIB8_STRPU</name>
<keyword evidence="5" id="KW-1185">Reference proteome</keyword>
<dbReference type="OMA" id="NARENMQ"/>
<accession>A0A7M7NIB8</accession>
<reference evidence="4" key="2">
    <citation type="submission" date="2021-01" db="UniProtKB">
        <authorList>
            <consortium name="EnsemblMetazoa"/>
        </authorList>
    </citation>
    <scope>IDENTIFICATION</scope>
</reference>
<dbReference type="PRINTS" id="PR00306">
    <property type="entry name" value="SERUMAMYLOID"/>
</dbReference>
<dbReference type="Gene3D" id="1.10.132.110">
    <property type="entry name" value="Serum amyloid A protein"/>
    <property type="match status" value="1"/>
</dbReference>
<dbReference type="Proteomes" id="UP000007110">
    <property type="component" value="Unassembled WGS sequence"/>
</dbReference>
<organism evidence="4 5">
    <name type="scientific">Strongylocentrotus purpuratus</name>
    <name type="common">Purple sea urchin</name>
    <dbReference type="NCBI Taxonomy" id="7668"/>
    <lineage>
        <taxon>Eukaryota</taxon>
        <taxon>Metazoa</taxon>
        <taxon>Echinodermata</taxon>
        <taxon>Eleutherozoa</taxon>
        <taxon>Echinozoa</taxon>
        <taxon>Echinoidea</taxon>
        <taxon>Euechinoidea</taxon>
        <taxon>Echinacea</taxon>
        <taxon>Camarodonta</taxon>
        <taxon>Echinidea</taxon>
        <taxon>Strongylocentrotidae</taxon>
        <taxon>Strongylocentrotus</taxon>
    </lineage>
</organism>
<evidence type="ECO:0000313" key="4">
    <source>
        <dbReference type="EnsemblMetazoa" id="XP_030837042"/>
    </source>
</evidence>
<dbReference type="Pfam" id="PF00277">
    <property type="entry name" value="SAA"/>
    <property type="match status" value="1"/>
</dbReference>
<evidence type="ECO:0000313" key="5">
    <source>
        <dbReference type="Proteomes" id="UP000007110"/>
    </source>
</evidence>
<proteinExistence type="inferred from homology"/>
<evidence type="ECO:0008006" key="6">
    <source>
        <dbReference type="Google" id="ProtNLM"/>
    </source>
</evidence>
<feature type="signal peptide" evidence="3">
    <location>
        <begin position="1"/>
        <end position="22"/>
    </location>
</feature>
<dbReference type="GO" id="GO:0005576">
    <property type="term" value="C:extracellular region"/>
    <property type="evidence" value="ECO:0007669"/>
    <property type="project" value="InterPro"/>
</dbReference>
<sequence length="151" mass="16364">MRISVSIIALLMVGVLVVPSDCCVSSGVSSEGSSEVSGSYSVSGAIQFVTGAVKGAWDFVGGARDMWRSYSDMREANYIGADKYFHARGNYEASQRGPGGRLAAKLISDGREVWLETESDEEMKADHKANMWGRNGGDPNVYRPEGLPDRY</sequence>
<dbReference type="GeneID" id="115922337"/>